<dbReference type="PROSITE" id="PS00301">
    <property type="entry name" value="G_TR_1"/>
    <property type="match status" value="1"/>
</dbReference>
<keyword evidence="5 7" id="KW-0648">Protein biosynthesis</keyword>
<dbReference type="GO" id="GO:0005525">
    <property type="term" value="F:GTP binding"/>
    <property type="evidence" value="ECO:0007669"/>
    <property type="project" value="UniProtKB-UniRule"/>
</dbReference>
<evidence type="ECO:0000313" key="10">
    <source>
        <dbReference type="EMBL" id="QCC62388.1"/>
    </source>
</evidence>
<feature type="binding site" evidence="7">
    <location>
        <begin position="135"/>
        <end position="138"/>
    </location>
    <ligand>
        <name>GTP</name>
        <dbReference type="ChEBI" id="CHEBI:37565"/>
    </ligand>
</feature>
<evidence type="ECO:0000256" key="3">
    <source>
        <dbReference type="ARBA" id="ARBA00022741"/>
    </source>
</evidence>
<dbReference type="AlphaFoldDB" id="A0A4D6I9K1"/>
<dbReference type="GO" id="GO:0005737">
    <property type="term" value="C:cytoplasm"/>
    <property type="evidence" value="ECO:0007669"/>
    <property type="project" value="UniProtKB-SubCell"/>
</dbReference>
<dbReference type="NCBIfam" id="TIGR00484">
    <property type="entry name" value="EF-G"/>
    <property type="match status" value="1"/>
</dbReference>
<comment type="function">
    <text evidence="7">Catalyzes the GTP-dependent ribosomal translocation step during translation elongation. During this step, the ribosome changes from the pre-translocational (PRE) to the post-translocational (POST) state as the newly formed A-site-bound peptidyl-tRNA and P-site-bound deacylated tRNA move to the P and E sites, respectively. Catalyzes the coordinated movement of the two tRNA molecules, the mRNA and conformational changes in the ribosome.</text>
</comment>
<dbReference type="InterPro" id="IPR035649">
    <property type="entry name" value="EFG_V"/>
</dbReference>
<dbReference type="InterPro" id="IPR005225">
    <property type="entry name" value="Small_GTP-bd"/>
</dbReference>
<dbReference type="FunFam" id="3.30.70.240:FF:000001">
    <property type="entry name" value="Elongation factor G"/>
    <property type="match status" value="1"/>
</dbReference>
<evidence type="ECO:0000256" key="1">
    <source>
        <dbReference type="ARBA" id="ARBA00004496"/>
    </source>
</evidence>
<feature type="binding site" evidence="7">
    <location>
        <begin position="81"/>
        <end position="85"/>
    </location>
    <ligand>
        <name>GTP</name>
        <dbReference type="ChEBI" id="CHEBI:37565"/>
    </ligand>
</feature>
<dbReference type="SMART" id="SM00838">
    <property type="entry name" value="EFG_C"/>
    <property type="match status" value="1"/>
</dbReference>
<dbReference type="CDD" id="cd03713">
    <property type="entry name" value="EFG_mtEFG_C"/>
    <property type="match status" value="1"/>
</dbReference>
<dbReference type="InterPro" id="IPR020568">
    <property type="entry name" value="Ribosomal_Su5_D2-typ_SF"/>
</dbReference>
<dbReference type="Pfam" id="PF14492">
    <property type="entry name" value="EFG_III"/>
    <property type="match status" value="1"/>
</dbReference>
<comment type="similarity">
    <text evidence="2 7">Belongs to the TRAFAC class translation factor GTPase superfamily. Classic translation factor GTPase family. EF-G/EF-2 subfamily.</text>
</comment>
<keyword evidence="4 7" id="KW-0251">Elongation factor</keyword>
<dbReference type="InterPro" id="IPR000640">
    <property type="entry name" value="EFG_V-like"/>
</dbReference>
<keyword evidence="7" id="KW-0963">Cytoplasm</keyword>
<dbReference type="InterPro" id="IPR035647">
    <property type="entry name" value="EFG_III/V"/>
</dbReference>
<dbReference type="Gene3D" id="3.30.70.240">
    <property type="match status" value="1"/>
</dbReference>
<dbReference type="InterPro" id="IPR004540">
    <property type="entry name" value="Transl_elong_EFG/EF2"/>
</dbReference>
<protein>
    <recommendedName>
        <fullName evidence="7 8">Elongation factor G</fullName>
        <shortName evidence="7">EF-G</shortName>
    </recommendedName>
</protein>
<dbReference type="InterPro" id="IPR031157">
    <property type="entry name" value="G_TR_CS"/>
</dbReference>
<dbReference type="GO" id="GO:0032790">
    <property type="term" value="P:ribosome disassembly"/>
    <property type="evidence" value="ECO:0007669"/>
    <property type="project" value="TreeGrafter"/>
</dbReference>
<dbReference type="PROSITE" id="PS51722">
    <property type="entry name" value="G_TR_2"/>
    <property type="match status" value="1"/>
</dbReference>
<dbReference type="InterPro" id="IPR009022">
    <property type="entry name" value="EFG_III"/>
</dbReference>
<dbReference type="InterPro" id="IPR000795">
    <property type="entry name" value="T_Tr_GTP-bd_dom"/>
</dbReference>
<dbReference type="InterPro" id="IPR009000">
    <property type="entry name" value="Transl_B-barrel_sf"/>
</dbReference>
<feature type="binding site" evidence="7">
    <location>
        <begin position="17"/>
        <end position="24"/>
    </location>
    <ligand>
        <name>GTP</name>
        <dbReference type="ChEBI" id="CHEBI:37565"/>
    </ligand>
</feature>
<dbReference type="SMART" id="SM00889">
    <property type="entry name" value="EFG_IV"/>
    <property type="match status" value="1"/>
</dbReference>
<dbReference type="Pfam" id="PF00679">
    <property type="entry name" value="EFG_C"/>
    <property type="match status" value="1"/>
</dbReference>
<dbReference type="Gene3D" id="2.40.30.10">
    <property type="entry name" value="Translation factors"/>
    <property type="match status" value="1"/>
</dbReference>
<dbReference type="SUPFAM" id="SSF54211">
    <property type="entry name" value="Ribosomal protein S5 domain 2-like"/>
    <property type="match status" value="1"/>
</dbReference>
<dbReference type="PRINTS" id="PR00315">
    <property type="entry name" value="ELONGATNFCT"/>
</dbReference>
<dbReference type="InterPro" id="IPR053905">
    <property type="entry name" value="EF-G-like_DII"/>
</dbReference>
<dbReference type="InterPro" id="IPR027417">
    <property type="entry name" value="P-loop_NTPase"/>
</dbReference>
<dbReference type="CDD" id="cd01434">
    <property type="entry name" value="EFG_mtEFG1_IV"/>
    <property type="match status" value="1"/>
</dbReference>
<dbReference type="FunFam" id="2.40.30.10:FF:000006">
    <property type="entry name" value="Elongation factor G"/>
    <property type="match status" value="1"/>
</dbReference>
<dbReference type="Pfam" id="PF00009">
    <property type="entry name" value="GTP_EFTU"/>
    <property type="match status" value="1"/>
</dbReference>
<evidence type="ECO:0000259" key="9">
    <source>
        <dbReference type="PROSITE" id="PS51722"/>
    </source>
</evidence>
<dbReference type="Gene3D" id="3.30.70.870">
    <property type="entry name" value="Elongation Factor G (Translational Gtpase), domain 3"/>
    <property type="match status" value="1"/>
</dbReference>
<proteinExistence type="inferred from homology"/>
<dbReference type="GO" id="GO:0003746">
    <property type="term" value="F:translation elongation factor activity"/>
    <property type="evidence" value="ECO:0007669"/>
    <property type="project" value="UniProtKB-UniRule"/>
</dbReference>
<evidence type="ECO:0000256" key="6">
    <source>
        <dbReference type="ARBA" id="ARBA00023134"/>
    </source>
</evidence>
<dbReference type="InterPro" id="IPR005517">
    <property type="entry name" value="Transl_elong_EFG/EF2_IV"/>
</dbReference>
<dbReference type="FunFam" id="3.30.230.10:FF:000003">
    <property type="entry name" value="Elongation factor G"/>
    <property type="match status" value="1"/>
</dbReference>
<evidence type="ECO:0000256" key="4">
    <source>
        <dbReference type="ARBA" id="ARBA00022768"/>
    </source>
</evidence>
<dbReference type="Pfam" id="PF22042">
    <property type="entry name" value="EF-G_D2"/>
    <property type="match status" value="1"/>
</dbReference>
<dbReference type="CDD" id="cd04088">
    <property type="entry name" value="EFG_mtEFG_II"/>
    <property type="match status" value="1"/>
</dbReference>
<dbReference type="PANTHER" id="PTHR43261:SF1">
    <property type="entry name" value="RIBOSOME-RELEASING FACTOR 2, MITOCHONDRIAL"/>
    <property type="match status" value="1"/>
</dbReference>
<dbReference type="CDD" id="cd01886">
    <property type="entry name" value="EF-G"/>
    <property type="match status" value="1"/>
</dbReference>
<dbReference type="SUPFAM" id="SSF54980">
    <property type="entry name" value="EF-G C-terminal domain-like"/>
    <property type="match status" value="2"/>
</dbReference>
<dbReference type="Gene3D" id="3.30.230.10">
    <property type="match status" value="1"/>
</dbReference>
<evidence type="ECO:0000256" key="8">
    <source>
        <dbReference type="NCBIfam" id="TIGR00484"/>
    </source>
</evidence>
<feature type="domain" description="Tr-type G" evidence="9">
    <location>
        <begin position="8"/>
        <end position="282"/>
    </location>
</feature>
<dbReference type="NCBIfam" id="NF009381">
    <property type="entry name" value="PRK12740.1-5"/>
    <property type="match status" value="1"/>
</dbReference>
<dbReference type="InterPro" id="IPR014721">
    <property type="entry name" value="Ribsml_uS5_D2-typ_fold_subgr"/>
</dbReference>
<organism evidence="10">
    <name type="scientific">Candidatus Phytoplasma pini</name>
    <dbReference type="NCBI Taxonomy" id="267362"/>
    <lineage>
        <taxon>Bacteria</taxon>
        <taxon>Bacillati</taxon>
        <taxon>Mycoplasmatota</taxon>
        <taxon>Mollicutes</taxon>
        <taxon>Acholeplasmatales</taxon>
        <taxon>Acholeplasmataceae</taxon>
        <taxon>Candidatus Phytoplasma</taxon>
    </lineage>
</organism>
<dbReference type="InterPro" id="IPR047872">
    <property type="entry name" value="EFG_IV"/>
</dbReference>
<evidence type="ECO:0000256" key="2">
    <source>
        <dbReference type="ARBA" id="ARBA00005870"/>
    </source>
</evidence>
<dbReference type="NCBIfam" id="TIGR00231">
    <property type="entry name" value="small_GTP"/>
    <property type="match status" value="1"/>
</dbReference>
<dbReference type="FunFam" id="3.30.70.870:FF:000001">
    <property type="entry name" value="Elongation factor G"/>
    <property type="match status" value="1"/>
</dbReference>
<keyword evidence="3 7" id="KW-0547">Nucleotide-binding</keyword>
<reference evidence="10" key="1">
    <citation type="submission" date="2018-12" db="EMBL/GenBank/DDBJ databases">
        <title>6298 chromosomal genetic locus: basis for rapid detection and identification of 'Candidatus Phytoplasma pini'.</title>
        <authorList>
            <person name="Valiunas D."/>
            <person name="Jomantiene R."/>
            <person name="Ivanauskas A."/>
            <person name="Sneideris D."/>
            <person name="Zizyte-Eidetiene M."/>
            <person name="Shao J."/>
            <person name="Zhao Y."/>
            <person name="Costanzo S."/>
            <person name="Davis R.E."/>
        </authorList>
    </citation>
    <scope>NUCLEOTIDE SEQUENCE</scope>
    <source>
        <strain evidence="10">LithPP</strain>
    </source>
</reference>
<dbReference type="EMBL" id="MK303568">
    <property type="protein sequence ID" value="QCC62388.1"/>
    <property type="molecule type" value="Genomic_DNA"/>
</dbReference>
<dbReference type="Gene3D" id="3.40.50.300">
    <property type="entry name" value="P-loop containing nucleotide triphosphate hydrolases"/>
    <property type="match status" value="1"/>
</dbReference>
<dbReference type="InterPro" id="IPR041095">
    <property type="entry name" value="EFG_II"/>
</dbReference>
<dbReference type="SUPFAM" id="SSF52540">
    <property type="entry name" value="P-loop containing nucleoside triphosphate hydrolases"/>
    <property type="match status" value="1"/>
</dbReference>
<name>A0A4D6I9K1_9MOLU</name>
<comment type="subcellular location">
    <subcellularLocation>
        <location evidence="1 7">Cytoplasm</location>
    </subcellularLocation>
</comment>
<dbReference type="HAMAP" id="MF_00054_B">
    <property type="entry name" value="EF_G_EF_2_B"/>
    <property type="match status" value="1"/>
</dbReference>
<evidence type="ECO:0000256" key="7">
    <source>
        <dbReference type="HAMAP-Rule" id="MF_00054"/>
    </source>
</evidence>
<dbReference type="Pfam" id="PF03764">
    <property type="entry name" value="EFG_IV"/>
    <property type="match status" value="1"/>
</dbReference>
<dbReference type="GO" id="GO:0003924">
    <property type="term" value="F:GTPase activity"/>
    <property type="evidence" value="ECO:0007669"/>
    <property type="project" value="InterPro"/>
</dbReference>
<dbReference type="PANTHER" id="PTHR43261">
    <property type="entry name" value="TRANSLATION ELONGATION FACTOR G-RELATED"/>
    <property type="match status" value="1"/>
</dbReference>
<dbReference type="SUPFAM" id="SSF50447">
    <property type="entry name" value="Translation proteins"/>
    <property type="match status" value="1"/>
</dbReference>
<evidence type="ECO:0000256" key="5">
    <source>
        <dbReference type="ARBA" id="ARBA00022917"/>
    </source>
</evidence>
<accession>A0A4D6I9K1</accession>
<sequence>MGRNYSLEKIRNVGIMAHIDAGKTTTTERILFNTGKIHKIGETHDGTSQMDWMEQEQERGITITSAATTCFWKDHRIQIIDTPGHVDFTVEVSRSLRVLDGAIVIIDAQSGVEPQTETVWRQATEYKVPRLVFVNKMDKVGADFVHAINTLKVRLGVETAAIQWPIGKESNFNGIIDLLEMTAFHYDGVSEEKAKLIDIPCDLKEIALQKRQELIEILANYDDELLNLYFDNKEIDTNILKKAIRKATLNVKFFPVLCGSSFKNKGVLKLLDAMIDFLPSPLDIPPVVGLDIDNKEIIRKASDDEPFTALAFKIMTDPYVGRLTFLRIYSGKLQTGIYVKNTIKNVKERIGRLLQMHANTRAEIKDAYAGDIVAVVGFKNTTTGHTLTSENDFIVLESMNFPEPVIEVAVEPKTKGEQDKIITALGKLAEEDPTFKVYVNHETGQTIIAGMGELHLEIIIDRLRREFKIEVNKSQPQVSYRETLTNVVKTEGKFIRQSGGRGQYGHVIIRFEPNEGKGFEFVNKIVGGAIPREYIPSVKKGLEESLNNGILAGYPFVDLKATLLDGSYHDVDSSEIAFKISASIALKEIKKDGGLVLLEPIMNLEVVTPNDYVGNVIGDLTSRRGKLETQETRGNAVSIRASVPLSEMFGYATNLRSNTQGRATFIMQFLKYDKTPKNISEKIIQERNQ</sequence>
<keyword evidence="6 7" id="KW-0342">GTP-binding</keyword>
<dbReference type="CDD" id="cd16262">
    <property type="entry name" value="EFG_III"/>
    <property type="match status" value="1"/>
</dbReference>
<gene>
    <name evidence="7" type="primary">fusA</name>
</gene>
<dbReference type="FunFam" id="3.40.50.300:FF:000029">
    <property type="entry name" value="Elongation factor G"/>
    <property type="match status" value="1"/>
</dbReference>